<dbReference type="Proteomes" id="UP000017246">
    <property type="component" value="Unassembled WGS sequence"/>
</dbReference>
<dbReference type="GO" id="GO:0006334">
    <property type="term" value="P:nucleosome assembly"/>
    <property type="evidence" value="ECO:0007669"/>
    <property type="project" value="InterPro"/>
</dbReference>
<dbReference type="Gene3D" id="3.30.1120.90">
    <property type="entry name" value="Nucleosome assembly protein"/>
    <property type="match status" value="1"/>
</dbReference>
<protein>
    <submittedName>
        <fullName evidence="4">Nucleosome assembly protein</fullName>
    </submittedName>
</protein>
<dbReference type="eggNOG" id="KOG1507">
    <property type="taxonomic scope" value="Eukaryota"/>
</dbReference>
<evidence type="ECO:0000256" key="3">
    <source>
        <dbReference type="SAM" id="MobiDB-lite"/>
    </source>
</evidence>
<dbReference type="Pfam" id="PF00956">
    <property type="entry name" value="NAP"/>
    <property type="match status" value="1"/>
</dbReference>
<proteinExistence type="inferred from homology"/>
<name>A0A068YKL8_ECHMU</name>
<dbReference type="STRING" id="6211.A0A068YKL8"/>
<evidence type="ECO:0000313" key="4">
    <source>
        <dbReference type="EMBL" id="CDS42710.1"/>
    </source>
</evidence>
<dbReference type="AlphaFoldDB" id="A0A068YKL8"/>
<reference evidence="4" key="2">
    <citation type="submission" date="2015-11" db="EMBL/GenBank/DDBJ databases">
        <authorList>
            <person name="Zhang Y."/>
            <person name="Guo Z."/>
        </authorList>
    </citation>
    <scope>NUCLEOTIDE SEQUENCE</scope>
</reference>
<feature type="region of interest" description="Disordered" evidence="3">
    <location>
        <begin position="320"/>
        <end position="379"/>
    </location>
</feature>
<reference evidence="4" key="1">
    <citation type="journal article" date="2013" name="Nature">
        <title>The genomes of four tapeworm species reveal adaptations to parasitism.</title>
        <authorList>
            <person name="Tsai I.J."/>
            <person name="Zarowiecki M."/>
            <person name="Holroyd N."/>
            <person name="Garciarrubio A."/>
            <person name="Sanchez-Flores A."/>
            <person name="Brooks K.L."/>
            <person name="Tracey A."/>
            <person name="Bobes R.J."/>
            <person name="Fragoso G."/>
            <person name="Sciutto E."/>
            <person name="Aslett M."/>
            <person name="Beasley H."/>
            <person name="Bennett H.M."/>
            <person name="Cai J."/>
            <person name="Camicia F."/>
            <person name="Clark R."/>
            <person name="Cucher M."/>
            <person name="De Silva N."/>
            <person name="Day T.A."/>
            <person name="Deplazes P."/>
            <person name="Estrada K."/>
            <person name="Fernandez C."/>
            <person name="Holland P.W."/>
            <person name="Hou J."/>
            <person name="Hu S."/>
            <person name="Huckvale T."/>
            <person name="Hung S.S."/>
            <person name="Kamenetzky L."/>
            <person name="Keane J.A."/>
            <person name="Kiss F."/>
            <person name="Koziol U."/>
            <person name="Lambert O."/>
            <person name="Liu K."/>
            <person name="Luo X."/>
            <person name="Luo Y."/>
            <person name="Macchiaroli N."/>
            <person name="Nichol S."/>
            <person name="Paps J."/>
            <person name="Parkinson J."/>
            <person name="Pouchkina-Stantcheva N."/>
            <person name="Riddiford N."/>
            <person name="Rosenzvit M."/>
            <person name="Salinas G."/>
            <person name="Wasmuth J.D."/>
            <person name="Zamanian M."/>
            <person name="Zheng Y."/>
            <person name="Cai X."/>
            <person name="Soberon X."/>
            <person name="Olson P.D."/>
            <person name="Laclette J.P."/>
            <person name="Brehm K."/>
            <person name="Berriman M."/>
            <person name="Garciarrubio A."/>
            <person name="Bobes R.J."/>
            <person name="Fragoso G."/>
            <person name="Sanchez-Flores A."/>
            <person name="Estrada K."/>
            <person name="Cevallos M.A."/>
            <person name="Morett E."/>
            <person name="Gonzalez V."/>
            <person name="Portillo T."/>
            <person name="Ochoa-Leyva A."/>
            <person name="Jose M.V."/>
            <person name="Sciutto E."/>
            <person name="Landa A."/>
            <person name="Jimenez L."/>
            <person name="Valdes V."/>
            <person name="Carrero J.C."/>
            <person name="Larralde C."/>
            <person name="Morales-Montor J."/>
            <person name="Limon-Lason J."/>
            <person name="Soberon X."/>
            <person name="Laclette J.P."/>
        </authorList>
    </citation>
    <scope>NUCLEOTIDE SEQUENCE [LARGE SCALE GENOMIC DNA]</scope>
</reference>
<dbReference type="InterPro" id="IPR002164">
    <property type="entry name" value="NAP_family"/>
</dbReference>
<dbReference type="InterPro" id="IPR037231">
    <property type="entry name" value="NAP-like_sf"/>
</dbReference>
<feature type="compositionally biased region" description="Acidic residues" evidence="3">
    <location>
        <begin position="320"/>
        <end position="348"/>
    </location>
</feature>
<accession>A0A068YKL8</accession>
<dbReference type="EMBL" id="LN902842">
    <property type="protein sequence ID" value="CDS42710.1"/>
    <property type="molecule type" value="Genomic_DNA"/>
</dbReference>
<organism evidence="4 5">
    <name type="scientific">Echinococcus multilocularis</name>
    <name type="common">Fox tapeworm</name>
    <dbReference type="NCBI Taxonomy" id="6211"/>
    <lineage>
        <taxon>Eukaryota</taxon>
        <taxon>Metazoa</taxon>
        <taxon>Spiralia</taxon>
        <taxon>Lophotrochozoa</taxon>
        <taxon>Platyhelminthes</taxon>
        <taxon>Cestoda</taxon>
        <taxon>Eucestoda</taxon>
        <taxon>Cyclophyllidea</taxon>
        <taxon>Taeniidae</taxon>
        <taxon>Echinococcus</taxon>
    </lineage>
</organism>
<gene>
    <name evidence="4" type="ORF">EmuJ_001042500</name>
</gene>
<dbReference type="OrthoDB" id="27325at2759"/>
<dbReference type="GO" id="GO:0005634">
    <property type="term" value="C:nucleus"/>
    <property type="evidence" value="ECO:0007669"/>
    <property type="project" value="InterPro"/>
</dbReference>
<dbReference type="Gene3D" id="1.20.5.1500">
    <property type="match status" value="1"/>
</dbReference>
<dbReference type="OMA" id="AAECKQN"/>
<keyword evidence="5" id="KW-1185">Reference proteome</keyword>
<evidence type="ECO:0000256" key="2">
    <source>
        <dbReference type="RuleBase" id="RU003876"/>
    </source>
</evidence>
<dbReference type="SUPFAM" id="SSF143113">
    <property type="entry name" value="NAP-like"/>
    <property type="match status" value="1"/>
</dbReference>
<evidence type="ECO:0000313" key="5">
    <source>
        <dbReference type="Proteomes" id="UP000017246"/>
    </source>
</evidence>
<evidence type="ECO:0000256" key="1">
    <source>
        <dbReference type="ARBA" id="ARBA00009947"/>
    </source>
</evidence>
<feature type="compositionally biased region" description="Basic and acidic residues" evidence="3">
    <location>
        <begin position="362"/>
        <end position="379"/>
    </location>
</feature>
<dbReference type="PANTHER" id="PTHR11875">
    <property type="entry name" value="TESTIS-SPECIFIC Y-ENCODED PROTEIN"/>
    <property type="match status" value="1"/>
</dbReference>
<comment type="similarity">
    <text evidence="1 2">Belongs to the nucleosome assembly protein (NAP) family.</text>
</comment>
<sequence length="379" mass="44348">MGIVPAGDDATEVEDSSLAEMDYDEKKRFLPIKRRVNALKNVLHDYVRIETQFYREIFEIERKFLARYEVFMDKVFIFQIAHKIFQRRAIISGEIEPTDEESTWNYCQEDELAEGLTKQHIELQEDFKPEDTSSSKGIPKFWLKAMLHASPTAELIKEKDHPILEHLTDIRINLNTGDSEMGFTINFYFSPNEYFNEEVLSKFYYFDNKPPSENPLLYDGPQIVRVRASPITWKPGKNVTVKFMRKVKKHKNRKEVRTITKTVKQDSFFNYFDPPYESLTDEELDEDTAELLQEDFRIANFMRDVLVPRAVLFFTGEAVESDDECDDEDEDDDDVDDSDDGDDNDSDEEFHRQKSYRNKKGGHGDLEKASDAKPECQQS</sequence>